<dbReference type="Pfam" id="PF00530">
    <property type="entry name" value="SRCR"/>
    <property type="match status" value="2"/>
</dbReference>
<evidence type="ECO:0000256" key="3">
    <source>
        <dbReference type="ARBA" id="ARBA00023157"/>
    </source>
</evidence>
<keyword evidence="1" id="KW-0732">Signal</keyword>
<dbReference type="GO" id="GO:0043083">
    <property type="term" value="C:synaptic cleft"/>
    <property type="evidence" value="ECO:0007669"/>
    <property type="project" value="TreeGrafter"/>
</dbReference>
<evidence type="ECO:0000313" key="7">
    <source>
        <dbReference type="EMBL" id="ELK30883.1"/>
    </source>
</evidence>
<dbReference type="AlphaFoldDB" id="L5LZI1"/>
<evidence type="ECO:0000256" key="2">
    <source>
        <dbReference type="ARBA" id="ARBA00022737"/>
    </source>
</evidence>
<keyword evidence="2" id="KW-0677">Repeat</keyword>
<dbReference type="PANTHER" id="PTHR48071:SF24">
    <property type="entry name" value="DELETED IN MALIGNANT BRAIN TUMORS 1 PROTEIN-LIKE"/>
    <property type="match status" value="1"/>
</dbReference>
<dbReference type="GO" id="GO:0016020">
    <property type="term" value="C:membrane"/>
    <property type="evidence" value="ECO:0007669"/>
    <property type="project" value="InterPro"/>
</dbReference>
<keyword evidence="3 5" id="KW-1015">Disulfide bond</keyword>
<gene>
    <name evidence="7" type="ORF">MDA_GLEAN10013398</name>
</gene>
<dbReference type="FunFam" id="3.10.250.10:FF:000006">
    <property type="entry name" value="neurotrypsin isoform X2"/>
    <property type="match status" value="1"/>
</dbReference>
<feature type="disulfide bond" evidence="5">
    <location>
        <begin position="51"/>
        <end position="115"/>
    </location>
</feature>
<dbReference type="EMBL" id="KB106583">
    <property type="protein sequence ID" value="ELK30883.1"/>
    <property type="molecule type" value="Genomic_DNA"/>
</dbReference>
<dbReference type="SMART" id="SM00202">
    <property type="entry name" value="SR"/>
    <property type="match status" value="2"/>
</dbReference>
<dbReference type="Proteomes" id="UP000010556">
    <property type="component" value="Unassembled WGS sequence"/>
</dbReference>
<feature type="disulfide bond" evidence="5">
    <location>
        <begin position="95"/>
        <end position="105"/>
    </location>
</feature>
<dbReference type="GO" id="GO:0030425">
    <property type="term" value="C:dendrite"/>
    <property type="evidence" value="ECO:0007669"/>
    <property type="project" value="TreeGrafter"/>
</dbReference>
<comment type="caution">
    <text evidence="5">Lacks conserved residue(s) required for the propagation of feature annotation.</text>
</comment>
<dbReference type="InterPro" id="IPR001190">
    <property type="entry name" value="SRCR"/>
</dbReference>
<evidence type="ECO:0000256" key="5">
    <source>
        <dbReference type="PROSITE-ProRule" id="PRU00196"/>
    </source>
</evidence>
<accession>L5LZI1</accession>
<evidence type="ECO:0000259" key="6">
    <source>
        <dbReference type="PROSITE" id="PS50287"/>
    </source>
</evidence>
<evidence type="ECO:0000256" key="1">
    <source>
        <dbReference type="ARBA" id="ARBA00022729"/>
    </source>
</evidence>
<organism evidence="7 8">
    <name type="scientific">Myotis davidii</name>
    <name type="common">David's myotis</name>
    <dbReference type="NCBI Taxonomy" id="225400"/>
    <lineage>
        <taxon>Eukaryota</taxon>
        <taxon>Metazoa</taxon>
        <taxon>Chordata</taxon>
        <taxon>Craniata</taxon>
        <taxon>Vertebrata</taxon>
        <taxon>Euteleostomi</taxon>
        <taxon>Mammalia</taxon>
        <taxon>Eutheria</taxon>
        <taxon>Laurasiatheria</taxon>
        <taxon>Chiroptera</taxon>
        <taxon>Yangochiroptera</taxon>
        <taxon>Vespertilionidae</taxon>
        <taxon>Myotis</taxon>
    </lineage>
</organism>
<dbReference type="SUPFAM" id="SSF56487">
    <property type="entry name" value="SRCR-like"/>
    <property type="match status" value="2"/>
</dbReference>
<keyword evidence="8" id="KW-1185">Reference proteome</keyword>
<dbReference type="Gene3D" id="3.10.250.10">
    <property type="entry name" value="SRCR-like domain"/>
    <property type="match status" value="2"/>
</dbReference>
<dbReference type="GO" id="GO:0043195">
    <property type="term" value="C:terminal bouton"/>
    <property type="evidence" value="ECO:0007669"/>
    <property type="project" value="TreeGrafter"/>
</dbReference>
<dbReference type="InterPro" id="IPR036772">
    <property type="entry name" value="SRCR-like_dom_sf"/>
</dbReference>
<dbReference type="PROSITE" id="PS00420">
    <property type="entry name" value="SRCR_1"/>
    <property type="match status" value="1"/>
</dbReference>
<protein>
    <submittedName>
        <fullName evidence="7">Neurotrypsin</fullName>
    </submittedName>
</protein>
<feature type="disulfide bond" evidence="5">
    <location>
        <begin position="64"/>
        <end position="125"/>
    </location>
</feature>
<sequence length="177" mass="18659">MLSGDAGRPHGHCIEGLGILPTAGAVRLRGGADRVEGTVEVYANGAWGAVCSSHWDDADVAVVCHQLQLGGVARAWTRAYFGEGSGPVLLDEVRCTGNELAIEECPKGSWGEHNCGHGEDAGVSCTPLTDGVLRLAGGKDSHEGRLEVYYGGQWGTVCDDGWTELNAHVVCRQLGFR</sequence>
<feature type="domain" description="SRCR" evidence="6">
    <location>
        <begin position="26"/>
        <end position="126"/>
    </location>
</feature>
<reference evidence="8" key="1">
    <citation type="journal article" date="2013" name="Science">
        <title>Comparative analysis of bat genomes provides insight into the evolution of flight and immunity.</title>
        <authorList>
            <person name="Zhang G."/>
            <person name="Cowled C."/>
            <person name="Shi Z."/>
            <person name="Huang Z."/>
            <person name="Bishop-Lilly K.A."/>
            <person name="Fang X."/>
            <person name="Wynne J.W."/>
            <person name="Xiong Z."/>
            <person name="Baker M.L."/>
            <person name="Zhao W."/>
            <person name="Tachedjian M."/>
            <person name="Zhu Y."/>
            <person name="Zhou P."/>
            <person name="Jiang X."/>
            <person name="Ng J."/>
            <person name="Yang L."/>
            <person name="Wu L."/>
            <person name="Xiao J."/>
            <person name="Feng Y."/>
            <person name="Chen Y."/>
            <person name="Sun X."/>
            <person name="Zhang Y."/>
            <person name="Marsh G.A."/>
            <person name="Crameri G."/>
            <person name="Broder C.C."/>
            <person name="Frey K.G."/>
            <person name="Wang L.F."/>
            <person name="Wang J."/>
        </authorList>
    </citation>
    <scope>NUCLEOTIDE SEQUENCE [LARGE SCALE GENOMIC DNA]</scope>
</reference>
<name>L5LZI1_MYODS</name>
<dbReference type="PRINTS" id="PR00258">
    <property type="entry name" value="SPERACTRCPTR"/>
</dbReference>
<evidence type="ECO:0000313" key="8">
    <source>
        <dbReference type="Proteomes" id="UP000010556"/>
    </source>
</evidence>
<proteinExistence type="predicted"/>
<keyword evidence="4" id="KW-0325">Glycoprotein</keyword>
<feature type="domain" description="SRCR" evidence="6">
    <location>
        <begin position="133"/>
        <end position="177"/>
    </location>
</feature>
<dbReference type="PROSITE" id="PS50287">
    <property type="entry name" value="SRCR_2"/>
    <property type="match status" value="2"/>
</dbReference>
<evidence type="ECO:0000256" key="4">
    <source>
        <dbReference type="ARBA" id="ARBA00023180"/>
    </source>
</evidence>
<dbReference type="PANTHER" id="PTHR48071">
    <property type="entry name" value="SRCR DOMAIN-CONTAINING PROTEIN"/>
    <property type="match status" value="1"/>
</dbReference>